<dbReference type="EMBL" id="JAWRVE010000015">
    <property type="protein sequence ID" value="KAL1877053.1"/>
    <property type="molecule type" value="Genomic_DNA"/>
</dbReference>
<feature type="compositionally biased region" description="Polar residues" evidence="1">
    <location>
        <begin position="78"/>
        <end position="95"/>
    </location>
</feature>
<evidence type="ECO:0000313" key="3">
    <source>
        <dbReference type="Proteomes" id="UP001583177"/>
    </source>
</evidence>
<feature type="compositionally biased region" description="Acidic residues" evidence="1">
    <location>
        <begin position="242"/>
        <end position="255"/>
    </location>
</feature>
<feature type="compositionally biased region" description="Low complexity" evidence="1">
    <location>
        <begin position="207"/>
        <end position="224"/>
    </location>
</feature>
<proteinExistence type="predicted"/>
<dbReference type="Proteomes" id="UP001583177">
    <property type="component" value="Unassembled WGS sequence"/>
</dbReference>
<feature type="region of interest" description="Disordered" evidence="1">
    <location>
        <begin position="207"/>
        <end position="284"/>
    </location>
</feature>
<protein>
    <submittedName>
        <fullName evidence="2">Uncharacterized protein</fullName>
    </submittedName>
</protein>
<evidence type="ECO:0000256" key="1">
    <source>
        <dbReference type="SAM" id="MobiDB-lite"/>
    </source>
</evidence>
<feature type="compositionally biased region" description="Basic residues" evidence="1">
    <location>
        <begin position="34"/>
        <end position="44"/>
    </location>
</feature>
<keyword evidence="3" id="KW-1185">Reference proteome</keyword>
<gene>
    <name evidence="2" type="ORF">Daus18300_002663</name>
</gene>
<organism evidence="2 3">
    <name type="scientific">Diaporthe australafricana</name>
    <dbReference type="NCBI Taxonomy" id="127596"/>
    <lineage>
        <taxon>Eukaryota</taxon>
        <taxon>Fungi</taxon>
        <taxon>Dikarya</taxon>
        <taxon>Ascomycota</taxon>
        <taxon>Pezizomycotina</taxon>
        <taxon>Sordariomycetes</taxon>
        <taxon>Sordariomycetidae</taxon>
        <taxon>Diaporthales</taxon>
        <taxon>Diaporthaceae</taxon>
        <taxon>Diaporthe</taxon>
    </lineage>
</organism>
<name>A0ABR3XM37_9PEZI</name>
<evidence type="ECO:0000313" key="2">
    <source>
        <dbReference type="EMBL" id="KAL1877053.1"/>
    </source>
</evidence>
<accession>A0ABR3XM37</accession>
<comment type="caution">
    <text evidence="2">The sequence shown here is derived from an EMBL/GenBank/DDBJ whole genome shotgun (WGS) entry which is preliminary data.</text>
</comment>
<sequence length="284" mass="30384">MAQNLAVLAAYEATVGPVLGALVGIKVKNNPVKKGSRTSRKKRKDKDGRKPGEVKVGVTGALPRASSHRRQSGDRNRNAQFTSENRSSGFQSANTDPAVLPTPLQTDCVPKPPEHNTDAFEKLERQALRRRKVEALESLAHTAALFLAEFMNYNKGRQEPATNTSSALESGQDQTGLGVGAAYAAAAAAGITANVFQSLSEEIEHSGYSSSASGMEQSSSSSGSSDDEDIPSRVPSGSTDDMGMDMDMDMDESGSDEMRSKMSASFRNEEDADDVEPEVKVEHR</sequence>
<feature type="region of interest" description="Disordered" evidence="1">
    <location>
        <begin position="30"/>
        <end position="116"/>
    </location>
</feature>
<reference evidence="2 3" key="1">
    <citation type="journal article" date="2024" name="IMA Fungus">
        <title>IMA Genome - F19 : A genome assembly and annotation guide to empower mycologists, including annotated draft genome sequences of Ceratocystis pirilliformis, Diaporthe australafricana, Fusarium ophioides, Paecilomyces lecythidis, and Sporothrix stenoceras.</title>
        <authorList>
            <person name="Aylward J."/>
            <person name="Wilson A.M."/>
            <person name="Visagie C.M."/>
            <person name="Spraker J."/>
            <person name="Barnes I."/>
            <person name="Buitendag C."/>
            <person name="Ceriani C."/>
            <person name="Del Mar Angel L."/>
            <person name="du Plessis D."/>
            <person name="Fuchs T."/>
            <person name="Gasser K."/>
            <person name="Kramer D."/>
            <person name="Li W."/>
            <person name="Munsamy K."/>
            <person name="Piso A."/>
            <person name="Price J.L."/>
            <person name="Sonnekus B."/>
            <person name="Thomas C."/>
            <person name="van der Nest A."/>
            <person name="van Dijk A."/>
            <person name="van Heerden A."/>
            <person name="van Vuuren N."/>
            <person name="Yilmaz N."/>
            <person name="Duong T.A."/>
            <person name="van der Merwe N.A."/>
            <person name="Wingfield M.J."/>
            <person name="Wingfield B.D."/>
        </authorList>
    </citation>
    <scope>NUCLEOTIDE SEQUENCE [LARGE SCALE GENOMIC DNA]</scope>
    <source>
        <strain evidence="2 3">CMW 18300</strain>
    </source>
</reference>